<evidence type="ECO:0000313" key="3">
    <source>
        <dbReference type="Proteomes" id="UP000283509"/>
    </source>
</evidence>
<dbReference type="AlphaFoldDB" id="A0A3R7P3E3"/>
<feature type="compositionally biased region" description="Low complexity" evidence="1">
    <location>
        <begin position="261"/>
        <end position="276"/>
    </location>
</feature>
<name>A0A3R7P3E3_PENVA</name>
<reference evidence="2 3" key="2">
    <citation type="submission" date="2019-01" db="EMBL/GenBank/DDBJ databases">
        <title>The decoding of complex shrimp genome reveals the adaptation for benthos swimmer, frequently molting mechanism and breeding impact on genome.</title>
        <authorList>
            <person name="Sun Y."/>
            <person name="Gao Y."/>
            <person name="Yu Y."/>
        </authorList>
    </citation>
    <scope>NUCLEOTIDE SEQUENCE [LARGE SCALE GENOMIC DNA]</scope>
    <source>
        <tissue evidence="2">Muscle</tissue>
    </source>
</reference>
<feature type="region of interest" description="Disordered" evidence="1">
    <location>
        <begin position="90"/>
        <end position="120"/>
    </location>
</feature>
<feature type="compositionally biased region" description="Low complexity" evidence="1">
    <location>
        <begin position="34"/>
        <end position="47"/>
    </location>
</feature>
<organism evidence="2 3">
    <name type="scientific">Penaeus vannamei</name>
    <name type="common">Whiteleg shrimp</name>
    <name type="synonym">Litopenaeus vannamei</name>
    <dbReference type="NCBI Taxonomy" id="6689"/>
    <lineage>
        <taxon>Eukaryota</taxon>
        <taxon>Metazoa</taxon>
        <taxon>Ecdysozoa</taxon>
        <taxon>Arthropoda</taxon>
        <taxon>Crustacea</taxon>
        <taxon>Multicrustacea</taxon>
        <taxon>Malacostraca</taxon>
        <taxon>Eumalacostraca</taxon>
        <taxon>Eucarida</taxon>
        <taxon>Decapoda</taxon>
        <taxon>Dendrobranchiata</taxon>
        <taxon>Penaeoidea</taxon>
        <taxon>Penaeidae</taxon>
        <taxon>Penaeus</taxon>
    </lineage>
</organism>
<feature type="compositionally biased region" description="Low complexity" evidence="1">
    <location>
        <begin position="507"/>
        <end position="520"/>
    </location>
</feature>
<gene>
    <name evidence="2" type="ORF">C7M84_007141</name>
</gene>
<dbReference type="EMBL" id="QCYY01001908">
    <property type="protein sequence ID" value="ROT74354.1"/>
    <property type="molecule type" value="Genomic_DNA"/>
</dbReference>
<comment type="caution">
    <text evidence="2">The sequence shown here is derived from an EMBL/GenBank/DDBJ whole genome shotgun (WGS) entry which is preliminary data.</text>
</comment>
<sequence length="562" mass="61651">MLILALIGVAATAPTFHGPRSTRSHGGRRGGAGASASDASCRGSARSTGLRTRCCGRRRTIAGRGEQQEHVRQPNGNVICRIPSLPSASKACPPPTPVPGREAPQGLLATSRHAPPGGAHPHRVFSSAFLREIGDYSATIYSSPSSVCDRTALASKILSPAKRIPRATPLPSSSSIFPPIASRPWEVTSLPPPPSFSVNIQQEASGAPLRDRCHPRFPPLSASLNVTMIPHARSQIIRKQEQRERSGLAKDPDPKLRPQDQPKTPTPTTTTKTQPQASRPAKTPTPATTHYDFKTSQELKPQPRATTSSTTSRQPKTPTQATTSRQQDPQPQAMTFKTSQRPQPQATTQDSQDPNPSYDLKTSQRPQPKLRPQRRPKTPTQATTSRPAKDPNPKTSRPARPTQARSAKDPNQATRQSQRPQPQLDQPKTQPQATTQDQPRPQPKLRLKTAKDPTQAMTSRPAKDPNPKLRPQQNPKDPTKLRLKTSQRPQPQATTSRPAKDPTQAYSTQRPQSDRSQSQPKLRLSYDKSQRAKTCKDPPSYDYKTLGNVSRHERHPSPLRLS</sequence>
<feature type="region of interest" description="Disordered" evidence="1">
    <location>
        <begin position="14"/>
        <end position="47"/>
    </location>
</feature>
<reference evidence="2 3" key="1">
    <citation type="submission" date="2018-04" db="EMBL/GenBank/DDBJ databases">
        <authorList>
            <person name="Zhang X."/>
            <person name="Yuan J."/>
            <person name="Li F."/>
            <person name="Xiang J."/>
        </authorList>
    </citation>
    <scope>NUCLEOTIDE SEQUENCE [LARGE SCALE GENOMIC DNA]</scope>
    <source>
        <tissue evidence="2">Muscle</tissue>
    </source>
</reference>
<feature type="compositionally biased region" description="Basic and acidic residues" evidence="1">
    <location>
        <begin position="524"/>
        <end position="536"/>
    </location>
</feature>
<feature type="compositionally biased region" description="Polar residues" evidence="1">
    <location>
        <begin position="484"/>
        <end position="497"/>
    </location>
</feature>
<accession>A0A3R7P3E3</accession>
<feature type="compositionally biased region" description="Basic and acidic residues" evidence="1">
    <location>
        <begin position="238"/>
        <end position="260"/>
    </location>
</feature>
<protein>
    <submittedName>
        <fullName evidence="2">Uncharacterized protein</fullName>
    </submittedName>
</protein>
<keyword evidence="3" id="KW-1185">Reference proteome</keyword>
<dbReference type="STRING" id="6689.A0A3R7P3E3"/>
<dbReference type="Proteomes" id="UP000283509">
    <property type="component" value="Unassembled WGS sequence"/>
</dbReference>
<evidence type="ECO:0000256" key="1">
    <source>
        <dbReference type="SAM" id="MobiDB-lite"/>
    </source>
</evidence>
<proteinExistence type="predicted"/>
<feature type="compositionally biased region" description="Polar residues" evidence="1">
    <location>
        <begin position="298"/>
        <end position="363"/>
    </location>
</feature>
<evidence type="ECO:0000313" key="2">
    <source>
        <dbReference type="EMBL" id="ROT74354.1"/>
    </source>
</evidence>
<feature type="compositionally biased region" description="Polar residues" evidence="1">
    <location>
        <begin position="403"/>
        <end position="439"/>
    </location>
</feature>
<feature type="region of interest" description="Disordered" evidence="1">
    <location>
        <begin position="236"/>
        <end position="562"/>
    </location>
</feature>